<organism evidence="2 3">
    <name type="scientific">Ficus carica</name>
    <name type="common">Common fig</name>
    <dbReference type="NCBI Taxonomy" id="3494"/>
    <lineage>
        <taxon>Eukaryota</taxon>
        <taxon>Viridiplantae</taxon>
        <taxon>Streptophyta</taxon>
        <taxon>Embryophyta</taxon>
        <taxon>Tracheophyta</taxon>
        <taxon>Spermatophyta</taxon>
        <taxon>Magnoliopsida</taxon>
        <taxon>eudicotyledons</taxon>
        <taxon>Gunneridae</taxon>
        <taxon>Pentapetalae</taxon>
        <taxon>rosids</taxon>
        <taxon>fabids</taxon>
        <taxon>Rosales</taxon>
        <taxon>Moraceae</taxon>
        <taxon>Ficeae</taxon>
        <taxon>Ficus</taxon>
    </lineage>
</organism>
<feature type="region of interest" description="Disordered" evidence="1">
    <location>
        <begin position="1"/>
        <end position="27"/>
    </location>
</feature>
<keyword evidence="3" id="KW-1185">Reference proteome</keyword>
<protein>
    <submittedName>
        <fullName evidence="2">Uncharacterized protein</fullName>
    </submittedName>
</protein>
<accession>A0AA88DSA7</accession>
<name>A0AA88DSA7_FICCA</name>
<dbReference type="Gramene" id="FCD_00018654-RA">
    <property type="protein sequence ID" value="FCD_00018654-RA:cds"/>
    <property type="gene ID" value="FCD_00018654"/>
</dbReference>
<dbReference type="EMBL" id="BTGU01000101">
    <property type="protein sequence ID" value="GMN60705.1"/>
    <property type="molecule type" value="Genomic_DNA"/>
</dbReference>
<dbReference type="Proteomes" id="UP001187192">
    <property type="component" value="Unassembled WGS sequence"/>
</dbReference>
<evidence type="ECO:0000313" key="3">
    <source>
        <dbReference type="Proteomes" id="UP001187192"/>
    </source>
</evidence>
<gene>
    <name evidence="2" type="ORF">TIFTF001_029806</name>
</gene>
<evidence type="ECO:0000256" key="1">
    <source>
        <dbReference type="SAM" id="MobiDB-lite"/>
    </source>
</evidence>
<evidence type="ECO:0000313" key="2">
    <source>
        <dbReference type="EMBL" id="GMN60705.1"/>
    </source>
</evidence>
<reference evidence="2" key="1">
    <citation type="submission" date="2023-07" db="EMBL/GenBank/DDBJ databases">
        <title>draft genome sequence of fig (Ficus carica).</title>
        <authorList>
            <person name="Takahashi T."/>
            <person name="Nishimura K."/>
        </authorList>
    </citation>
    <scope>NUCLEOTIDE SEQUENCE</scope>
</reference>
<proteinExistence type="predicted"/>
<comment type="caution">
    <text evidence="2">The sequence shown here is derived from an EMBL/GenBank/DDBJ whole genome shotgun (WGS) entry which is preliminary data.</text>
</comment>
<dbReference type="AlphaFoldDB" id="A0AA88DSA7"/>
<sequence length="98" mass="10450">MADPTPFILSQTKSSDSDDSDPPPLLDQYLPSLDSIIEKCIGDKFNAQPTWHCSDQPSLLQQISSIAEWALECAGSFIMGPPASAACSVDSSLPHSPT</sequence>